<feature type="binding site" evidence="7">
    <location>
        <begin position="87"/>
        <end position="89"/>
    </location>
    <ligand>
        <name>substrate</name>
    </ligand>
</feature>
<comment type="catalytic activity">
    <reaction evidence="1 7">
        <text>(8S)-3',8-cyclo-7,8-dihydroguanosine 5'-triphosphate = cyclic pyranopterin phosphate + diphosphate</text>
        <dbReference type="Rhea" id="RHEA:49580"/>
        <dbReference type="ChEBI" id="CHEBI:33019"/>
        <dbReference type="ChEBI" id="CHEBI:59648"/>
        <dbReference type="ChEBI" id="CHEBI:131766"/>
        <dbReference type="EC" id="4.6.1.17"/>
    </reaction>
</comment>
<comment type="caution">
    <text evidence="9">The sequence shown here is derived from an EMBL/GenBank/DDBJ whole genome shotgun (WGS) entry which is preliminary data.</text>
</comment>
<comment type="pathway">
    <text evidence="2 7">Cofactor biosynthesis; molybdopterin biosynthesis.</text>
</comment>
<evidence type="ECO:0000256" key="1">
    <source>
        <dbReference type="ARBA" id="ARBA00001637"/>
    </source>
</evidence>
<dbReference type="InterPro" id="IPR002820">
    <property type="entry name" value="Mopterin_CF_biosynth-C_dom"/>
</dbReference>
<evidence type="ECO:0000259" key="8">
    <source>
        <dbReference type="Pfam" id="PF01967"/>
    </source>
</evidence>
<dbReference type="NCBIfam" id="NF006870">
    <property type="entry name" value="PRK09364.1"/>
    <property type="match status" value="1"/>
</dbReference>
<dbReference type="InterPro" id="IPR050105">
    <property type="entry name" value="MoCo_biosynth_MoaA/MoaC"/>
</dbReference>
<dbReference type="PANTHER" id="PTHR22960">
    <property type="entry name" value="MOLYBDOPTERIN COFACTOR SYNTHESIS PROTEIN A"/>
    <property type="match status" value="1"/>
</dbReference>
<dbReference type="Gene3D" id="3.30.70.640">
    <property type="entry name" value="Molybdopterin cofactor biosynthesis C (MoaC) domain"/>
    <property type="match status" value="1"/>
</dbReference>
<name>A0ABQ3L9N6_9SPHN</name>
<keyword evidence="10" id="KW-1185">Reference proteome</keyword>
<sequence>MPDPDTSPSLATADALTHIDAAGRAHMVDVSEKADTARVATAEGRLLCTAETLDIVLRGEAPKGAVVQTAELAGVMGAKQTSTLIPMCHPLLLTSIKVRIAPDPALPGFRVAATVKTKGQTGVEMEALTAVSVACLTLFDMLKAVDRTMRIEGIQVTHKSGGRSGVWQADAA</sequence>
<evidence type="ECO:0000256" key="7">
    <source>
        <dbReference type="HAMAP-Rule" id="MF_01224"/>
    </source>
</evidence>
<evidence type="ECO:0000313" key="9">
    <source>
        <dbReference type="EMBL" id="GHH09591.1"/>
    </source>
</evidence>
<dbReference type="Proteomes" id="UP000652430">
    <property type="component" value="Unassembled WGS sequence"/>
</dbReference>
<proteinExistence type="inferred from homology"/>
<dbReference type="SUPFAM" id="SSF55040">
    <property type="entry name" value="Molybdenum cofactor biosynthesis protein C, MoaC"/>
    <property type="match status" value="1"/>
</dbReference>
<feature type="binding site" evidence="7">
    <location>
        <begin position="125"/>
        <end position="126"/>
    </location>
    <ligand>
        <name>substrate</name>
    </ligand>
</feature>
<feature type="domain" description="Molybdopterin cofactor biosynthesis C (MoaC)" evidence="8">
    <location>
        <begin position="27"/>
        <end position="162"/>
    </location>
</feature>
<comment type="subunit">
    <text evidence="7">Homohexamer; trimer of dimers.</text>
</comment>
<dbReference type="EC" id="4.6.1.17" evidence="3 7"/>
<reference evidence="10" key="1">
    <citation type="journal article" date="2019" name="Int. J. Syst. Evol. Microbiol.">
        <title>The Global Catalogue of Microorganisms (GCM) 10K type strain sequencing project: providing services to taxonomists for standard genome sequencing and annotation.</title>
        <authorList>
            <consortium name="The Broad Institute Genomics Platform"/>
            <consortium name="The Broad Institute Genome Sequencing Center for Infectious Disease"/>
            <person name="Wu L."/>
            <person name="Ma J."/>
        </authorList>
    </citation>
    <scope>NUCLEOTIDE SEQUENCE [LARGE SCALE GENOMIC DNA]</scope>
    <source>
        <strain evidence="10">CGMCC 1.8957</strain>
    </source>
</reference>
<evidence type="ECO:0000256" key="5">
    <source>
        <dbReference type="ARBA" id="ARBA00023239"/>
    </source>
</evidence>
<protein>
    <recommendedName>
        <fullName evidence="3 7">Cyclic pyranopterin monophosphate synthase</fullName>
        <ecNumber evidence="3 7">4.6.1.17</ecNumber>
    </recommendedName>
    <alternativeName>
        <fullName evidence="7">Molybdenum cofactor biosynthesis protein C</fullName>
    </alternativeName>
</protein>
<feature type="active site" evidence="7">
    <location>
        <position position="140"/>
    </location>
</feature>
<organism evidence="9 10">
    <name type="scientific">Sphingomonas glacialis</name>
    <dbReference type="NCBI Taxonomy" id="658225"/>
    <lineage>
        <taxon>Bacteria</taxon>
        <taxon>Pseudomonadati</taxon>
        <taxon>Pseudomonadota</taxon>
        <taxon>Alphaproteobacteria</taxon>
        <taxon>Sphingomonadales</taxon>
        <taxon>Sphingomonadaceae</taxon>
        <taxon>Sphingomonas</taxon>
    </lineage>
</organism>
<evidence type="ECO:0000256" key="2">
    <source>
        <dbReference type="ARBA" id="ARBA00005046"/>
    </source>
</evidence>
<dbReference type="NCBIfam" id="TIGR00581">
    <property type="entry name" value="moaC"/>
    <property type="match status" value="1"/>
</dbReference>
<evidence type="ECO:0000313" key="10">
    <source>
        <dbReference type="Proteomes" id="UP000652430"/>
    </source>
</evidence>
<dbReference type="InterPro" id="IPR023045">
    <property type="entry name" value="MoaC"/>
</dbReference>
<comment type="function">
    <text evidence="6 7">Catalyzes the conversion of (8S)-3',8-cyclo-7,8-dihydroguanosine 5'-triphosphate to cyclic pyranopterin monophosphate (cPMP).</text>
</comment>
<evidence type="ECO:0000256" key="3">
    <source>
        <dbReference type="ARBA" id="ARBA00012575"/>
    </source>
</evidence>
<gene>
    <name evidence="7 9" type="primary">moaC</name>
    <name evidence="9" type="ORF">GCM10008023_06480</name>
</gene>
<dbReference type="EMBL" id="BNAQ01000001">
    <property type="protein sequence ID" value="GHH09591.1"/>
    <property type="molecule type" value="Genomic_DNA"/>
</dbReference>
<comment type="similarity">
    <text evidence="7">Belongs to the MoaC family.</text>
</comment>
<dbReference type="CDD" id="cd01420">
    <property type="entry name" value="MoaC_PE"/>
    <property type="match status" value="1"/>
</dbReference>
<evidence type="ECO:0000256" key="6">
    <source>
        <dbReference type="ARBA" id="ARBA00055087"/>
    </source>
</evidence>
<dbReference type="Pfam" id="PF01967">
    <property type="entry name" value="MoaC"/>
    <property type="match status" value="1"/>
</dbReference>
<accession>A0ABQ3L9N6</accession>
<keyword evidence="5 7" id="KW-0456">Lyase</keyword>
<evidence type="ECO:0000256" key="4">
    <source>
        <dbReference type="ARBA" id="ARBA00023150"/>
    </source>
</evidence>
<dbReference type="RefSeq" id="WP_189675076.1">
    <property type="nucleotide sequence ID" value="NZ_BNAQ01000001.1"/>
</dbReference>
<dbReference type="InterPro" id="IPR047594">
    <property type="entry name" value="MoaC_bact/euk"/>
</dbReference>
<dbReference type="HAMAP" id="MF_01224_B">
    <property type="entry name" value="MoaC_B"/>
    <property type="match status" value="1"/>
</dbReference>
<keyword evidence="4 7" id="KW-0501">Molybdenum cofactor biosynthesis</keyword>
<dbReference type="InterPro" id="IPR036522">
    <property type="entry name" value="MoaC_sf"/>
</dbReference>